<dbReference type="EMBL" id="BTRK01000001">
    <property type="protein sequence ID" value="GMR30865.1"/>
    <property type="molecule type" value="Genomic_DNA"/>
</dbReference>
<dbReference type="PANTHER" id="PTHR43319:SF3">
    <property type="entry name" value="BETA-LACTAMASE-RELATED DOMAIN-CONTAINING PROTEIN"/>
    <property type="match status" value="1"/>
</dbReference>
<dbReference type="Pfam" id="PF00144">
    <property type="entry name" value="Beta-lactamase"/>
    <property type="match status" value="1"/>
</dbReference>
<dbReference type="Gene3D" id="3.40.710.10">
    <property type="entry name" value="DD-peptidase/beta-lactamase superfamily"/>
    <property type="match status" value="1"/>
</dbReference>
<protein>
    <recommendedName>
        <fullName evidence="1">Beta-lactamase-related domain-containing protein</fullName>
    </recommendedName>
</protein>
<gene>
    <name evidence="2" type="ORF">PMAYCL1PPCAC_01060</name>
</gene>
<dbReference type="PANTHER" id="PTHR43319">
    <property type="entry name" value="BETA-LACTAMASE-RELATED"/>
    <property type="match status" value="1"/>
</dbReference>
<proteinExistence type="predicted"/>
<feature type="domain" description="Beta-lactamase-related" evidence="1">
    <location>
        <begin position="67"/>
        <end position="419"/>
    </location>
</feature>
<keyword evidence="3" id="KW-1185">Reference proteome</keyword>
<dbReference type="InterPro" id="IPR052907">
    <property type="entry name" value="Beta-lactamase/esterase"/>
</dbReference>
<evidence type="ECO:0000313" key="3">
    <source>
        <dbReference type="Proteomes" id="UP001328107"/>
    </source>
</evidence>
<evidence type="ECO:0000313" key="2">
    <source>
        <dbReference type="EMBL" id="GMR30865.1"/>
    </source>
</evidence>
<dbReference type="SUPFAM" id="SSF56601">
    <property type="entry name" value="beta-lactamase/transpeptidase-like"/>
    <property type="match status" value="1"/>
</dbReference>
<dbReference type="InterPro" id="IPR012338">
    <property type="entry name" value="Beta-lactam/transpept-like"/>
</dbReference>
<sequence>PHSHPRLSSRLPAMASSSPSIKLLTAAAVAYLSLSVVPINHTAREITPVKGMIQPGYERVKELFQNVASTERGGVAMAILKKGELVADLWAGYADPSANQLWKNDTLAAGFSTTKVFVGVIFTLLKRQRPFEYDDKIASYWPEFGANGKANITIGQVLDHQSGLLRFSRDFSLEEAMDPEVVSTIIEEAEPQWTPGTKMGYFGIGYGFLVDQLIRRLDSKGRGAAEFYDEEIRSKSQDPSFFLGLPSDLNHRVARVTNPSLLASSIAHLSHPIQYLTILHNFFSNGMIAESSANYPSFLDLMNPNIVPSNSPDVRALPLISSNGIGTSRALAHTLDAAASLLTEDEKVDFASPLREIDDFVCSQKRLTGRAFSYIRHPHKEGRYLIAFFGNGLQAIVWDPIDDVIFILFRNGLKAGDDGKSEMDQMVEEVFRAQ</sequence>
<dbReference type="AlphaFoldDB" id="A0AAN4Z417"/>
<reference evidence="3" key="1">
    <citation type="submission" date="2022-10" db="EMBL/GenBank/DDBJ databases">
        <title>Genome assembly of Pristionchus species.</title>
        <authorList>
            <person name="Yoshida K."/>
            <person name="Sommer R.J."/>
        </authorList>
    </citation>
    <scope>NUCLEOTIDE SEQUENCE [LARGE SCALE GENOMIC DNA]</scope>
    <source>
        <strain evidence="3">RS5460</strain>
    </source>
</reference>
<feature type="non-terminal residue" evidence="2">
    <location>
        <position position="1"/>
    </location>
</feature>
<evidence type="ECO:0000259" key="1">
    <source>
        <dbReference type="Pfam" id="PF00144"/>
    </source>
</evidence>
<dbReference type="InterPro" id="IPR001466">
    <property type="entry name" value="Beta-lactam-related"/>
</dbReference>
<dbReference type="Proteomes" id="UP001328107">
    <property type="component" value="Unassembled WGS sequence"/>
</dbReference>
<name>A0AAN4Z417_9BILA</name>
<accession>A0AAN4Z417</accession>
<comment type="caution">
    <text evidence="2">The sequence shown here is derived from an EMBL/GenBank/DDBJ whole genome shotgun (WGS) entry which is preliminary data.</text>
</comment>
<organism evidence="2 3">
    <name type="scientific">Pristionchus mayeri</name>
    <dbReference type="NCBI Taxonomy" id="1317129"/>
    <lineage>
        <taxon>Eukaryota</taxon>
        <taxon>Metazoa</taxon>
        <taxon>Ecdysozoa</taxon>
        <taxon>Nematoda</taxon>
        <taxon>Chromadorea</taxon>
        <taxon>Rhabditida</taxon>
        <taxon>Rhabditina</taxon>
        <taxon>Diplogasteromorpha</taxon>
        <taxon>Diplogasteroidea</taxon>
        <taxon>Neodiplogasteridae</taxon>
        <taxon>Pristionchus</taxon>
    </lineage>
</organism>